<evidence type="ECO:0000313" key="3">
    <source>
        <dbReference type="Proteomes" id="UP000810292"/>
    </source>
</evidence>
<sequence length="83" mass="9506">MDNATMIGAIVIAAGALISILTPILKISSNITHMKASIDHMVENDKIRDERLRLHGKELDEIVKQVERHEVRITNLERYHHNQ</sequence>
<gene>
    <name evidence="2" type="ORF">IAA72_05370</name>
</gene>
<reference evidence="2" key="1">
    <citation type="submission" date="2020-10" db="EMBL/GenBank/DDBJ databases">
        <authorList>
            <person name="Gilroy R."/>
        </authorList>
    </citation>
    <scope>NUCLEOTIDE SEQUENCE</scope>
    <source>
        <strain evidence="2">14700</strain>
    </source>
</reference>
<protein>
    <submittedName>
        <fullName evidence="2">Uncharacterized protein</fullName>
    </submittedName>
</protein>
<dbReference type="Proteomes" id="UP000810292">
    <property type="component" value="Unassembled WGS sequence"/>
</dbReference>
<comment type="caution">
    <text evidence="2">The sequence shown here is derived from an EMBL/GenBank/DDBJ whole genome shotgun (WGS) entry which is preliminary data.</text>
</comment>
<accession>A0A9D9IBP2</accession>
<evidence type="ECO:0000313" key="2">
    <source>
        <dbReference type="EMBL" id="MBO8469195.1"/>
    </source>
</evidence>
<dbReference type="EMBL" id="JADIMF010000083">
    <property type="protein sequence ID" value="MBO8469195.1"/>
    <property type="molecule type" value="Genomic_DNA"/>
</dbReference>
<feature type="transmembrane region" description="Helical" evidence="1">
    <location>
        <begin position="6"/>
        <end position="25"/>
    </location>
</feature>
<reference evidence="2" key="2">
    <citation type="journal article" date="2021" name="PeerJ">
        <title>Extensive microbial diversity within the chicken gut microbiome revealed by metagenomics and culture.</title>
        <authorList>
            <person name="Gilroy R."/>
            <person name="Ravi A."/>
            <person name="Getino M."/>
            <person name="Pursley I."/>
            <person name="Horton D.L."/>
            <person name="Alikhan N.F."/>
            <person name="Baker D."/>
            <person name="Gharbi K."/>
            <person name="Hall N."/>
            <person name="Watson M."/>
            <person name="Adriaenssens E.M."/>
            <person name="Foster-Nyarko E."/>
            <person name="Jarju S."/>
            <person name="Secka A."/>
            <person name="Antonio M."/>
            <person name="Oren A."/>
            <person name="Chaudhuri R.R."/>
            <person name="La Ragione R."/>
            <person name="Hildebrand F."/>
            <person name="Pallen M.J."/>
        </authorList>
    </citation>
    <scope>NUCLEOTIDE SEQUENCE</scope>
    <source>
        <strain evidence="2">14700</strain>
    </source>
</reference>
<keyword evidence="1" id="KW-0812">Transmembrane</keyword>
<keyword evidence="1" id="KW-1133">Transmembrane helix</keyword>
<proteinExistence type="predicted"/>
<keyword evidence="1" id="KW-0472">Membrane</keyword>
<organism evidence="2 3">
    <name type="scientific">Candidatus Ornithospirochaeta stercoravium</name>
    <dbReference type="NCBI Taxonomy" id="2840897"/>
    <lineage>
        <taxon>Bacteria</taxon>
        <taxon>Pseudomonadati</taxon>
        <taxon>Spirochaetota</taxon>
        <taxon>Spirochaetia</taxon>
        <taxon>Spirochaetales</taxon>
        <taxon>Spirochaetaceae</taxon>
        <taxon>Spirochaetaceae incertae sedis</taxon>
        <taxon>Candidatus Ornithospirochaeta</taxon>
    </lineage>
</organism>
<dbReference type="AlphaFoldDB" id="A0A9D9IBP2"/>
<evidence type="ECO:0000256" key="1">
    <source>
        <dbReference type="SAM" id="Phobius"/>
    </source>
</evidence>
<name>A0A9D9IBP2_9SPIO</name>